<evidence type="ECO:0000256" key="10">
    <source>
        <dbReference type="ARBA" id="ARBA00069363"/>
    </source>
</evidence>
<gene>
    <name evidence="14" type="primary">pepP</name>
    <name evidence="14" type="ORF">GCM10011365_09880</name>
</gene>
<evidence type="ECO:0000256" key="8">
    <source>
        <dbReference type="ARBA" id="ARBA00023049"/>
    </source>
</evidence>
<keyword evidence="8" id="KW-0482">Metalloprotease</keyword>
<dbReference type="GO" id="GO:0030145">
    <property type="term" value="F:manganese ion binding"/>
    <property type="evidence" value="ECO:0007669"/>
    <property type="project" value="InterPro"/>
</dbReference>
<evidence type="ECO:0000313" key="14">
    <source>
        <dbReference type="EMBL" id="GGF90776.1"/>
    </source>
</evidence>
<evidence type="ECO:0000256" key="2">
    <source>
        <dbReference type="ARBA" id="ARBA00001936"/>
    </source>
</evidence>
<dbReference type="GO" id="GO:0070006">
    <property type="term" value="F:metalloaminopeptidase activity"/>
    <property type="evidence" value="ECO:0007669"/>
    <property type="project" value="InterPro"/>
</dbReference>
<dbReference type="SUPFAM" id="SSF53092">
    <property type="entry name" value="Creatinase/prolidase N-terminal domain"/>
    <property type="match status" value="1"/>
</dbReference>
<dbReference type="EMBL" id="BMEO01000003">
    <property type="protein sequence ID" value="GGF90776.1"/>
    <property type="molecule type" value="Genomic_DNA"/>
</dbReference>
<dbReference type="Gene3D" id="3.40.350.10">
    <property type="entry name" value="Creatinase/prolidase N-terminal domain"/>
    <property type="match status" value="1"/>
</dbReference>
<dbReference type="GO" id="GO:0005829">
    <property type="term" value="C:cytosol"/>
    <property type="evidence" value="ECO:0007669"/>
    <property type="project" value="TreeGrafter"/>
</dbReference>
<dbReference type="EC" id="3.4.11.9" evidence="4"/>
<dbReference type="Pfam" id="PF00557">
    <property type="entry name" value="Peptidase_M24"/>
    <property type="match status" value="1"/>
</dbReference>
<dbReference type="Gene3D" id="3.90.230.10">
    <property type="entry name" value="Creatinase/methionine aminopeptidase superfamily"/>
    <property type="match status" value="1"/>
</dbReference>
<comment type="caution">
    <text evidence="14">The sequence shown here is derived from an EMBL/GenBank/DDBJ whole genome shotgun (WGS) entry which is preliminary data.</text>
</comment>
<keyword evidence="15" id="KW-1185">Reference proteome</keyword>
<feature type="domain" description="Aminopeptidase P N-terminal" evidence="13">
    <location>
        <begin position="2"/>
        <end position="136"/>
    </location>
</feature>
<keyword evidence="7" id="KW-0378">Hydrolase</keyword>
<dbReference type="FunFam" id="3.90.230.10:FF:000002">
    <property type="entry name" value="Xaa-Pro aminopeptidase 3"/>
    <property type="match status" value="1"/>
</dbReference>
<dbReference type="SUPFAM" id="SSF55920">
    <property type="entry name" value="Creatinase/aminopeptidase"/>
    <property type="match status" value="1"/>
</dbReference>
<dbReference type="RefSeq" id="WP_188364579.1">
    <property type="nucleotide sequence ID" value="NZ_BAABJF010000017.1"/>
</dbReference>
<evidence type="ECO:0000256" key="3">
    <source>
        <dbReference type="ARBA" id="ARBA00008766"/>
    </source>
</evidence>
<comment type="cofactor">
    <cofactor evidence="2">
        <name>Mn(2+)</name>
        <dbReference type="ChEBI" id="CHEBI:29035"/>
    </cofactor>
</comment>
<accession>A0A917FKL8</accession>
<proteinExistence type="inferred from homology"/>
<evidence type="ECO:0000256" key="5">
    <source>
        <dbReference type="ARBA" id="ARBA00022670"/>
    </source>
</evidence>
<evidence type="ECO:0000256" key="6">
    <source>
        <dbReference type="ARBA" id="ARBA00022723"/>
    </source>
</evidence>
<dbReference type="CDD" id="cd01087">
    <property type="entry name" value="Prolidase"/>
    <property type="match status" value="1"/>
</dbReference>
<evidence type="ECO:0000256" key="12">
    <source>
        <dbReference type="ARBA" id="ARBA00081411"/>
    </source>
</evidence>
<evidence type="ECO:0000256" key="7">
    <source>
        <dbReference type="ARBA" id="ARBA00022801"/>
    </source>
</evidence>
<dbReference type="InterPro" id="IPR029149">
    <property type="entry name" value="Creatin/AminoP/Spt16_N"/>
</dbReference>
<evidence type="ECO:0000259" key="13">
    <source>
        <dbReference type="SMART" id="SM01011"/>
    </source>
</evidence>
<dbReference type="InterPro" id="IPR007865">
    <property type="entry name" value="Aminopep_P_N"/>
</dbReference>
<comment type="catalytic activity">
    <reaction evidence="1">
        <text>Release of any N-terminal amino acid, including proline, that is linked to proline, even from a dipeptide or tripeptide.</text>
        <dbReference type="EC" id="3.4.11.9"/>
    </reaction>
</comment>
<evidence type="ECO:0000256" key="1">
    <source>
        <dbReference type="ARBA" id="ARBA00001424"/>
    </source>
</evidence>
<keyword evidence="9" id="KW-0464">Manganese</keyword>
<dbReference type="SMART" id="SM01011">
    <property type="entry name" value="AMP_N"/>
    <property type="match status" value="1"/>
</dbReference>
<keyword evidence="5" id="KW-0645">Protease</keyword>
<keyword evidence="14" id="KW-0031">Aminopeptidase</keyword>
<reference evidence="14" key="2">
    <citation type="submission" date="2020-09" db="EMBL/GenBank/DDBJ databases">
        <authorList>
            <person name="Sun Q."/>
            <person name="Zhou Y."/>
        </authorList>
    </citation>
    <scope>NUCLEOTIDE SEQUENCE</scope>
    <source>
        <strain evidence="14">CGMCC 1.12181</strain>
    </source>
</reference>
<protein>
    <recommendedName>
        <fullName evidence="10">Xaa-Pro aminopeptidase</fullName>
        <ecNumber evidence="4">3.4.11.9</ecNumber>
    </recommendedName>
    <alternativeName>
        <fullName evidence="11">Aminopeptidase P II</fullName>
    </alternativeName>
    <alternativeName>
        <fullName evidence="12">X-Pro aminopeptidase</fullName>
    </alternativeName>
</protein>
<dbReference type="PANTHER" id="PTHR43226:SF4">
    <property type="entry name" value="XAA-PRO AMINOPEPTIDASE 3"/>
    <property type="match status" value="1"/>
</dbReference>
<dbReference type="Proteomes" id="UP000605253">
    <property type="component" value="Unassembled WGS sequence"/>
</dbReference>
<dbReference type="PANTHER" id="PTHR43226">
    <property type="entry name" value="XAA-PRO AMINOPEPTIDASE 3"/>
    <property type="match status" value="1"/>
</dbReference>
<dbReference type="InterPro" id="IPR000994">
    <property type="entry name" value="Pept_M24"/>
</dbReference>
<dbReference type="AlphaFoldDB" id="A0A917FKL8"/>
<evidence type="ECO:0000256" key="11">
    <source>
        <dbReference type="ARBA" id="ARBA00075356"/>
    </source>
</evidence>
<comment type="similarity">
    <text evidence="3">Belongs to the peptidase M24B family.</text>
</comment>
<dbReference type="InterPro" id="IPR052433">
    <property type="entry name" value="X-Pro_dipept-like"/>
</dbReference>
<name>A0A917FKL8_9GAMM</name>
<dbReference type="Pfam" id="PF05195">
    <property type="entry name" value="AMP_N"/>
    <property type="match status" value="1"/>
</dbReference>
<organism evidence="14 15">
    <name type="scientific">Marinicella pacifica</name>
    <dbReference type="NCBI Taxonomy" id="1171543"/>
    <lineage>
        <taxon>Bacteria</taxon>
        <taxon>Pseudomonadati</taxon>
        <taxon>Pseudomonadota</taxon>
        <taxon>Gammaproteobacteria</taxon>
        <taxon>Lysobacterales</taxon>
        <taxon>Marinicellaceae</taxon>
        <taxon>Marinicella</taxon>
    </lineage>
</organism>
<evidence type="ECO:0000313" key="15">
    <source>
        <dbReference type="Proteomes" id="UP000605253"/>
    </source>
</evidence>
<reference evidence="14" key="1">
    <citation type="journal article" date="2014" name="Int. J. Syst. Evol. Microbiol.">
        <title>Complete genome sequence of Corynebacterium casei LMG S-19264T (=DSM 44701T), isolated from a smear-ripened cheese.</title>
        <authorList>
            <consortium name="US DOE Joint Genome Institute (JGI-PGF)"/>
            <person name="Walter F."/>
            <person name="Albersmeier A."/>
            <person name="Kalinowski J."/>
            <person name="Ruckert C."/>
        </authorList>
    </citation>
    <scope>NUCLEOTIDE SEQUENCE</scope>
    <source>
        <strain evidence="14">CGMCC 1.12181</strain>
    </source>
</reference>
<evidence type="ECO:0000256" key="9">
    <source>
        <dbReference type="ARBA" id="ARBA00023211"/>
    </source>
</evidence>
<sequence length="436" mass="50154">MIKTKEYKKRRQQLLKRAGNDAVIIVKSRQEKLRNGDAQYRYRQDSDFYYLTGFNEPDALLVLIQTGEQTAEILFCREKNLDKMIWDGPMTGTESAVRDYGFDRAYDIKEADQRMPIFLQDRERLVFKLGEHEDFDHKVSDWVKNIEHRKGQKSRAPKEFVSLDPMVHDMRLYKSRAEIRCLKKSAEIAVQAHLRMMQTCRPGLNEYDLQAEYIHELTRHRSEPSYLPIIGGGSNACILHYINNNQPLKNGDLVLIDAGAEYDYYASDITRTFPVNGRFTARQRDLYEVVLQAQKNAIAAVKPGNPWNKPHQAAVKTLSQGLLDLGILTGSLNQVLEEKAYQPYYMHMTGHWLGLDVHDVGDYQVDDLWIELEKDMVLTIEPALYIGEHTEAPAAWKGIGIRIEDDVLVTDSGADVLSSELVKEIDDIEELMRDNT</sequence>
<keyword evidence="6" id="KW-0479">Metal-binding</keyword>
<evidence type="ECO:0000256" key="4">
    <source>
        <dbReference type="ARBA" id="ARBA00012574"/>
    </source>
</evidence>
<dbReference type="InterPro" id="IPR036005">
    <property type="entry name" value="Creatinase/aminopeptidase-like"/>
</dbReference>
<dbReference type="GO" id="GO:0006508">
    <property type="term" value="P:proteolysis"/>
    <property type="evidence" value="ECO:0007669"/>
    <property type="project" value="UniProtKB-KW"/>
</dbReference>